<dbReference type="InterPro" id="IPR020095">
    <property type="entry name" value="PsdUridine_synth_TruA_C"/>
</dbReference>
<dbReference type="InterPro" id="IPR001406">
    <property type="entry name" value="PsdUridine_synth_TruA"/>
</dbReference>
<organism evidence="5">
    <name type="scientific">Caligus clemensi</name>
    <name type="common">Sea louse</name>
    <dbReference type="NCBI Taxonomy" id="344056"/>
    <lineage>
        <taxon>Eukaryota</taxon>
        <taxon>Metazoa</taxon>
        <taxon>Ecdysozoa</taxon>
        <taxon>Arthropoda</taxon>
        <taxon>Crustacea</taxon>
        <taxon>Multicrustacea</taxon>
        <taxon>Hexanauplia</taxon>
        <taxon>Copepoda</taxon>
        <taxon>Siphonostomatoida</taxon>
        <taxon>Caligidae</taxon>
        <taxon>Caligus</taxon>
    </lineage>
</organism>
<dbReference type="Pfam" id="PF01416">
    <property type="entry name" value="PseudoU_synth_1"/>
    <property type="match status" value="1"/>
</dbReference>
<dbReference type="InterPro" id="IPR041707">
    <property type="entry name" value="Pus3-like"/>
</dbReference>
<proteinExistence type="evidence at transcript level"/>
<dbReference type="GO" id="GO:0005634">
    <property type="term" value="C:nucleus"/>
    <property type="evidence" value="ECO:0007669"/>
    <property type="project" value="TreeGrafter"/>
</dbReference>
<evidence type="ECO:0000256" key="1">
    <source>
        <dbReference type="ARBA" id="ARBA00009375"/>
    </source>
</evidence>
<feature type="domain" description="Pseudouridine synthase I TruA alpha/beta" evidence="4">
    <location>
        <begin position="217"/>
        <end position="327"/>
    </location>
</feature>
<evidence type="ECO:0000256" key="3">
    <source>
        <dbReference type="ARBA" id="ARBA00023235"/>
    </source>
</evidence>
<dbReference type="InterPro" id="IPR020097">
    <property type="entry name" value="PsdUridine_synth_TruA_a/b_dom"/>
</dbReference>
<evidence type="ECO:0000313" key="5">
    <source>
        <dbReference type="EMBL" id="ACO15264.1"/>
    </source>
</evidence>
<evidence type="ECO:0000259" key="4">
    <source>
        <dbReference type="Pfam" id="PF01416"/>
    </source>
</evidence>
<dbReference type="GO" id="GO:0031119">
    <property type="term" value="P:tRNA pseudouridine synthesis"/>
    <property type="evidence" value="ECO:0007669"/>
    <property type="project" value="TreeGrafter"/>
</dbReference>
<dbReference type="Gene3D" id="3.30.70.660">
    <property type="entry name" value="Pseudouridine synthase I, catalytic domain, C-terminal subdomain"/>
    <property type="match status" value="1"/>
</dbReference>
<dbReference type="Gene3D" id="3.30.70.580">
    <property type="entry name" value="Pseudouridine synthase I, catalytic domain, N-terminal subdomain"/>
    <property type="match status" value="1"/>
</dbReference>
<dbReference type="PANTHER" id="PTHR11142">
    <property type="entry name" value="PSEUDOURIDYLATE SYNTHASE"/>
    <property type="match status" value="1"/>
</dbReference>
<dbReference type="GO" id="GO:0003723">
    <property type="term" value="F:RNA binding"/>
    <property type="evidence" value="ECO:0007669"/>
    <property type="project" value="InterPro"/>
</dbReference>
<comment type="similarity">
    <text evidence="1">Belongs to the tRNA pseudouridine synthase TruA family.</text>
</comment>
<evidence type="ECO:0000256" key="2">
    <source>
        <dbReference type="ARBA" id="ARBA00022694"/>
    </source>
</evidence>
<dbReference type="NCBIfam" id="TIGR00071">
    <property type="entry name" value="hisT_truA"/>
    <property type="match status" value="1"/>
</dbReference>
<dbReference type="GO" id="GO:1990481">
    <property type="term" value="P:mRNA pseudouridine synthesis"/>
    <property type="evidence" value="ECO:0007669"/>
    <property type="project" value="TreeGrafter"/>
</dbReference>
<protein>
    <submittedName>
        <fullName evidence="5">tRNA pseudouridine synthase 3</fullName>
    </submittedName>
</protein>
<gene>
    <name evidence="5" type="primary">PUS3</name>
</gene>
<dbReference type="PANTHER" id="PTHR11142:SF5">
    <property type="entry name" value="TRNA PSEUDOURIDINE(38_39) SYNTHASE"/>
    <property type="match status" value="1"/>
</dbReference>
<dbReference type="FunFam" id="3.30.70.580:FF:000007">
    <property type="entry name" value="tRNA pseudouridine synthase"/>
    <property type="match status" value="1"/>
</dbReference>
<name>C1C1W1_CALCM</name>
<dbReference type="GO" id="GO:0005737">
    <property type="term" value="C:cytoplasm"/>
    <property type="evidence" value="ECO:0007669"/>
    <property type="project" value="TreeGrafter"/>
</dbReference>
<keyword evidence="2" id="KW-0819">tRNA processing</keyword>
<dbReference type="CDD" id="cd02569">
    <property type="entry name" value="PseudoU_synth_ScPus3"/>
    <property type="match status" value="1"/>
</dbReference>
<dbReference type="GO" id="GO:0009982">
    <property type="term" value="F:pseudouridine synthase activity"/>
    <property type="evidence" value="ECO:0007669"/>
    <property type="project" value="InterPro"/>
</dbReference>
<accession>C1C1W1</accession>
<dbReference type="InterPro" id="IPR020103">
    <property type="entry name" value="PsdUridine_synth_cat_dom_sf"/>
</dbReference>
<keyword evidence="3" id="KW-0413">Isomerase</keyword>
<dbReference type="AlphaFoldDB" id="C1C1W1"/>
<reference evidence="5" key="1">
    <citation type="submission" date="2009-03" db="EMBL/GenBank/DDBJ databases">
        <title>Caligus clemensi ESTs and full-length cDNAs.</title>
        <authorList>
            <person name="Yasuike M."/>
            <person name="von Schalburg K."/>
            <person name="Cooper G."/>
            <person name="Leong J."/>
            <person name="Jones S.R.M."/>
            <person name="Koop B.F."/>
        </authorList>
    </citation>
    <scope>NUCLEOTIDE SEQUENCE</scope>
    <source>
        <tissue evidence="5">Whole</tissue>
    </source>
</reference>
<dbReference type="EMBL" id="BT080840">
    <property type="protein sequence ID" value="ACO15264.1"/>
    <property type="molecule type" value="mRNA"/>
</dbReference>
<dbReference type="HAMAP" id="MF_00171">
    <property type="entry name" value="TruA"/>
    <property type="match status" value="1"/>
</dbReference>
<dbReference type="InterPro" id="IPR020094">
    <property type="entry name" value="TruA/RsuA/RluB/E/F_N"/>
</dbReference>
<dbReference type="SUPFAM" id="SSF55120">
    <property type="entry name" value="Pseudouridine synthase"/>
    <property type="match status" value="1"/>
</dbReference>
<sequence>MDYSNHSREDLLEEIRRLKSHVLQLRNVIAKRGSALPNTESGKKKRKKGREFDFNLYKQRKVLLQICYFGWSYHGFAVQEDSPMTIEGHLFNALSRTCLIRSRETSNYHRCGRTDKGVSAFRQVVSIELRSNLLEGPGVFDYPECRAHSRPNPTTNEEIDYCKILNSNLPPDIQVIAWAPLTNRDFSARFDCKIREYKYIFPLGAARDLSRIQEAGAKLLGSHDFRNFCKMDVSNGVLTYIRRMLEVSVSPLESSSTDSYSLVELKIVGNAFLWHQIRCIVTVLFHIGQGLEEPSLIDELLDVEKHPRRPQYGLASEIPLNLFDCSYGEEGNISWIYEVPSLKATLKGFQSLWTQHAVKARMIRICLGVLEERMPGEVVSEQLASLLPHSKQRTYTPFLEMLKCPSLEEKIETANKRRRKLIE</sequence>